<dbReference type="Proteomes" id="UP000887576">
    <property type="component" value="Unplaced"/>
</dbReference>
<sequence length="820" mass="94137">MSEQIKRTFERICVQVKAKEMDLTALQAQIEASRVITRIDNLGLKDILKYAERVKQEIEELDQRWDTLIDNIADDAARTTEATTLHHWRTTRDDDNPGINQTLRMLNNMIVTVHEYIQDPNPPVIAPVVPIHDQLANMMIQHNDMIVRQNMDRMVQSVEKFDGQKTKWNRFWHLVDTRINPTGLDNVAKLEYVKQLLTGEAAKIGNLYESTEANYQLMLQKLKDRFGDEDEINQELCRELDRLEPVPNNNHKRLQDMLDKISYLMEQMEQIGIDTNQTLIQDIIIKKFPVRMQPRATGSNMVPIKEEYKKVSTNSVAIKTDGMSTVSALPIKTCTVLNPKNGKKRNVEIFLDGGSTKTFVQKKLADAMSLPVIATHSLRINRFNGCEAKWTSPDILIGNDYCWHMLEAKKDENGFTILESKLGKFICGEGRCTKNDSNGSNLAINTIVVNTDQDEDDPVVSKEDWKPNKLPEKQNVSRDRNVSRALMDNQGNQLVNDQSNALIVQEKDEIDISKTLIEGKMEEKVEEKILAFCQELPNNKMKIGQAEDAKKSAFQAENDEKSALFDGIKDGVAEPSIDDQGKWKMKEMKPETTKDGEKSKVLYETMASDGKIVFGEAIKCKMKQETVEETGTKADSNVLMDKKKNPAVTKAETLRKKLKKKREEEFGNFKRVWKKKHQNLKLKLKKYEQQMVIFNKKLKENQNDTIQAAETWKMEKESWTKMMDDLKAENEALKAENQALKLEENVQNNSLAIQKLDDSKLDESKRDYVARKPKMKQQTGLNGNVVQKLEEKKPNCWPWIVILVIFGCLFAMNYTEIGQE</sequence>
<dbReference type="WBParaSite" id="JU765_v2.g406.t1">
    <property type="protein sequence ID" value="JU765_v2.g406.t1"/>
    <property type="gene ID" value="JU765_v2.g406"/>
</dbReference>
<evidence type="ECO:0000313" key="1">
    <source>
        <dbReference type="Proteomes" id="UP000887576"/>
    </source>
</evidence>
<name>A0AC34R775_9BILA</name>
<protein>
    <submittedName>
        <fullName evidence="2">Peptidase aspartic putative domain-containing protein</fullName>
    </submittedName>
</protein>
<organism evidence="1 2">
    <name type="scientific">Panagrolaimus sp. JU765</name>
    <dbReference type="NCBI Taxonomy" id="591449"/>
    <lineage>
        <taxon>Eukaryota</taxon>
        <taxon>Metazoa</taxon>
        <taxon>Ecdysozoa</taxon>
        <taxon>Nematoda</taxon>
        <taxon>Chromadorea</taxon>
        <taxon>Rhabditida</taxon>
        <taxon>Tylenchina</taxon>
        <taxon>Panagrolaimomorpha</taxon>
        <taxon>Panagrolaimoidea</taxon>
        <taxon>Panagrolaimidae</taxon>
        <taxon>Panagrolaimus</taxon>
    </lineage>
</organism>
<proteinExistence type="predicted"/>
<accession>A0AC34R775</accession>
<evidence type="ECO:0000313" key="2">
    <source>
        <dbReference type="WBParaSite" id="JU765_v2.g406.t1"/>
    </source>
</evidence>
<reference evidence="2" key="1">
    <citation type="submission" date="2022-11" db="UniProtKB">
        <authorList>
            <consortium name="WormBaseParasite"/>
        </authorList>
    </citation>
    <scope>IDENTIFICATION</scope>
</reference>